<dbReference type="Proteomes" id="UP000244729">
    <property type="component" value="Chromosome"/>
</dbReference>
<dbReference type="RefSeq" id="WP_108595735.1">
    <property type="nucleotide sequence ID" value="NZ_CP028913.1"/>
</dbReference>
<evidence type="ECO:0000313" key="3">
    <source>
        <dbReference type="EMBL" id="AWB95928.1"/>
    </source>
</evidence>
<dbReference type="OrthoDB" id="4990503at2"/>
<dbReference type="PANTHER" id="PTHR37938:SF1">
    <property type="entry name" value="BLL0215 PROTEIN"/>
    <property type="match status" value="1"/>
</dbReference>
<feature type="transmembrane region" description="Helical" evidence="1">
    <location>
        <begin position="30"/>
        <end position="50"/>
    </location>
</feature>
<name>A0A2S0WX99_9MICO</name>
<evidence type="ECO:0000256" key="1">
    <source>
        <dbReference type="SAM" id="Phobius"/>
    </source>
</evidence>
<feature type="transmembrane region" description="Helical" evidence="1">
    <location>
        <begin position="56"/>
        <end position="81"/>
    </location>
</feature>
<dbReference type="AlphaFoldDB" id="A0A2S0WX99"/>
<dbReference type="KEGG" id="agm:DCE93_09850"/>
<evidence type="ECO:0000259" key="2">
    <source>
        <dbReference type="Pfam" id="PF03703"/>
    </source>
</evidence>
<protein>
    <recommendedName>
        <fullName evidence="2">YdbS-like PH domain-containing protein</fullName>
    </recommendedName>
</protein>
<organism evidence="3 4">
    <name type="scientific">Agromyces badenianii</name>
    <dbReference type="NCBI Taxonomy" id="2080742"/>
    <lineage>
        <taxon>Bacteria</taxon>
        <taxon>Bacillati</taxon>
        <taxon>Actinomycetota</taxon>
        <taxon>Actinomycetes</taxon>
        <taxon>Micrococcales</taxon>
        <taxon>Microbacteriaceae</taxon>
        <taxon>Agromyces</taxon>
    </lineage>
</organism>
<accession>A0A2S0WX99</accession>
<keyword evidence="4" id="KW-1185">Reference proteome</keyword>
<dbReference type="InterPro" id="IPR005182">
    <property type="entry name" value="YdbS-like_PH"/>
</dbReference>
<sequence length="187" mass="20520">MRPAATPETAAPPAQPPERVVARVRRHARVLTIPALLLIAVAGATAYGLGVAPEPWQGLAIVAGAVLIVLLGSFLPYLGWLTRRTTITTRRIIVRSGVFVRVRQELLHSRGYDVTVRRTWGQSAFGSGDVRINTGHEQPFVLKDVPKPELVQGALQELMEHEHSRVADRRRAEQSMIDGDTVAWGGR</sequence>
<evidence type="ECO:0000313" key="4">
    <source>
        <dbReference type="Proteomes" id="UP000244729"/>
    </source>
</evidence>
<keyword evidence="1" id="KW-0472">Membrane</keyword>
<reference evidence="3 4" key="1">
    <citation type="submission" date="2018-04" db="EMBL/GenBank/DDBJ databases">
        <authorList>
            <person name="Li J."/>
        </authorList>
    </citation>
    <scope>NUCLEOTIDE SEQUENCE [LARGE SCALE GENOMIC DNA]</scope>
    <source>
        <strain evidence="4">30A</strain>
    </source>
</reference>
<dbReference type="PANTHER" id="PTHR37938">
    <property type="entry name" value="BLL0215 PROTEIN"/>
    <property type="match status" value="1"/>
</dbReference>
<gene>
    <name evidence="3" type="ORF">DCE93_09850</name>
</gene>
<keyword evidence="1" id="KW-0812">Transmembrane</keyword>
<keyword evidence="1" id="KW-1133">Transmembrane helix</keyword>
<feature type="domain" description="YdbS-like PH" evidence="2">
    <location>
        <begin position="80"/>
        <end position="149"/>
    </location>
</feature>
<dbReference type="EMBL" id="CP028913">
    <property type="protein sequence ID" value="AWB95928.1"/>
    <property type="molecule type" value="Genomic_DNA"/>
</dbReference>
<proteinExistence type="predicted"/>
<dbReference type="Pfam" id="PF03703">
    <property type="entry name" value="bPH_2"/>
    <property type="match status" value="1"/>
</dbReference>